<comment type="caution">
    <text evidence="4">The sequence shown here is derived from an EMBL/GenBank/DDBJ whole genome shotgun (WGS) entry which is preliminary data.</text>
</comment>
<dbReference type="Pfam" id="PF00975">
    <property type="entry name" value="Thioesterase"/>
    <property type="match status" value="1"/>
</dbReference>
<reference evidence="4" key="1">
    <citation type="submission" date="2021-01" db="EMBL/GenBank/DDBJ databases">
        <title>WGS of actinomycetes isolated from Thailand.</title>
        <authorList>
            <person name="Thawai C."/>
        </authorList>
    </citation>
    <scope>NUCLEOTIDE SEQUENCE</scope>
    <source>
        <strain evidence="4">RCU-197</strain>
    </source>
</reference>
<dbReference type="InterPro" id="IPR029058">
    <property type="entry name" value="AB_hydrolase_fold"/>
</dbReference>
<dbReference type="AlphaFoldDB" id="A0A937EII6"/>
<evidence type="ECO:0000313" key="5">
    <source>
        <dbReference type="Proteomes" id="UP000661858"/>
    </source>
</evidence>
<dbReference type="InterPro" id="IPR001031">
    <property type="entry name" value="Thioesterase"/>
</dbReference>
<gene>
    <name evidence="4" type="ORF">JK359_12115</name>
</gene>
<keyword evidence="5" id="KW-1185">Reference proteome</keyword>
<dbReference type="PANTHER" id="PTHR11487">
    <property type="entry name" value="THIOESTERASE"/>
    <property type="match status" value="1"/>
</dbReference>
<dbReference type="GO" id="GO:0008610">
    <property type="term" value="P:lipid biosynthetic process"/>
    <property type="evidence" value="ECO:0007669"/>
    <property type="project" value="TreeGrafter"/>
</dbReference>
<dbReference type="Proteomes" id="UP000661858">
    <property type="component" value="Unassembled WGS sequence"/>
</dbReference>
<evidence type="ECO:0000313" key="4">
    <source>
        <dbReference type="EMBL" id="MBL1082715.1"/>
    </source>
</evidence>
<dbReference type="Gene3D" id="3.40.50.1820">
    <property type="entry name" value="alpha/beta hydrolase"/>
    <property type="match status" value="1"/>
</dbReference>
<keyword evidence="2" id="KW-0378">Hydrolase</keyword>
<organism evidence="4 5">
    <name type="scientific">Streptomyces actinomycinicus</name>
    <dbReference type="NCBI Taxonomy" id="1695166"/>
    <lineage>
        <taxon>Bacteria</taxon>
        <taxon>Bacillati</taxon>
        <taxon>Actinomycetota</taxon>
        <taxon>Actinomycetes</taxon>
        <taxon>Kitasatosporales</taxon>
        <taxon>Streptomycetaceae</taxon>
        <taxon>Streptomyces</taxon>
    </lineage>
</organism>
<dbReference type="SUPFAM" id="SSF53474">
    <property type="entry name" value="alpha/beta-Hydrolases"/>
    <property type="match status" value="1"/>
</dbReference>
<dbReference type="PANTHER" id="PTHR11487:SF0">
    <property type="entry name" value="S-ACYL FATTY ACID SYNTHASE THIOESTERASE, MEDIUM CHAIN"/>
    <property type="match status" value="1"/>
</dbReference>
<accession>A0A937EII6</accession>
<name>A0A937EII6_9ACTN</name>
<proteinExistence type="inferred from homology"/>
<dbReference type="InterPro" id="IPR020802">
    <property type="entry name" value="TesA-like"/>
</dbReference>
<evidence type="ECO:0000256" key="2">
    <source>
        <dbReference type="ARBA" id="ARBA00022801"/>
    </source>
</evidence>
<evidence type="ECO:0000259" key="3">
    <source>
        <dbReference type="SMART" id="SM00824"/>
    </source>
</evidence>
<protein>
    <submittedName>
        <fullName evidence="4">Thioesterase</fullName>
    </submittedName>
</protein>
<dbReference type="SMART" id="SM00824">
    <property type="entry name" value="PKS_TE"/>
    <property type="match status" value="1"/>
</dbReference>
<evidence type="ECO:0000256" key="1">
    <source>
        <dbReference type="ARBA" id="ARBA00007169"/>
    </source>
</evidence>
<feature type="domain" description="Thioesterase TesA-like" evidence="3">
    <location>
        <begin position="28"/>
        <end position="247"/>
    </location>
</feature>
<dbReference type="InterPro" id="IPR012223">
    <property type="entry name" value="TEII"/>
</dbReference>
<sequence>MTMQESARPGSPWLMRGERRPDVRLALYCLPHAGGGASAYRDWARSLPAWIDVIAVQLPGRENRIREPLGIDLDAMAEAVDADHQGVPYALFGHSNGALLAFELAHRLSATGAGPVHLSVSGSPPPALATPNRAVSRFDEAGLLDWMVEQGGISQQLLALPDLLELVIPAVRCDLSWLEAYRPAVRPALSCPVSAFAGETDPRVPGDVLTGWSRETTAGFTARRYPGGHFYLIDELPVLLGDLAEQLSDLRL</sequence>
<dbReference type="GO" id="GO:0016787">
    <property type="term" value="F:hydrolase activity"/>
    <property type="evidence" value="ECO:0007669"/>
    <property type="project" value="UniProtKB-KW"/>
</dbReference>
<comment type="similarity">
    <text evidence="1">Belongs to the thioesterase family.</text>
</comment>
<dbReference type="EMBL" id="JAERRK010000005">
    <property type="protein sequence ID" value="MBL1082715.1"/>
    <property type="molecule type" value="Genomic_DNA"/>
</dbReference>
<dbReference type="RefSeq" id="WP_201834889.1">
    <property type="nucleotide sequence ID" value="NZ_JAERRK010000005.1"/>
</dbReference>